<proteinExistence type="inferred from homology"/>
<dbReference type="AlphaFoldDB" id="A0A2S9I7L5"/>
<dbReference type="Pfam" id="PF00155">
    <property type="entry name" value="Aminotran_1_2"/>
    <property type="match status" value="1"/>
</dbReference>
<dbReference type="InterPro" id="IPR000524">
    <property type="entry name" value="Tscrpt_reg_HTH_GntR"/>
</dbReference>
<dbReference type="Proteomes" id="UP000239181">
    <property type="component" value="Unassembled WGS sequence"/>
</dbReference>
<comment type="similarity">
    <text evidence="1">In the C-terminal section; belongs to the class-I pyridoxal-phosphate-dependent aminotransferase family.</text>
</comment>
<keyword evidence="3" id="KW-0805">Transcription regulation</keyword>
<evidence type="ECO:0000256" key="5">
    <source>
        <dbReference type="ARBA" id="ARBA00023163"/>
    </source>
</evidence>
<dbReference type="CDD" id="cd07377">
    <property type="entry name" value="WHTH_GntR"/>
    <property type="match status" value="1"/>
</dbReference>
<name>A0A2S9I7L5_9GAMM</name>
<evidence type="ECO:0000256" key="2">
    <source>
        <dbReference type="ARBA" id="ARBA00022898"/>
    </source>
</evidence>
<keyword evidence="5" id="KW-0804">Transcription</keyword>
<gene>
    <name evidence="7" type="ORF">CQW29_19865</name>
</gene>
<dbReference type="Pfam" id="PF00392">
    <property type="entry name" value="GntR"/>
    <property type="match status" value="1"/>
</dbReference>
<protein>
    <submittedName>
        <fullName evidence="7">GntR family transcriptional regulator</fullName>
    </submittedName>
</protein>
<keyword evidence="8" id="KW-1185">Reference proteome</keyword>
<comment type="caution">
    <text evidence="7">The sequence shown here is derived from an EMBL/GenBank/DDBJ whole genome shotgun (WGS) entry which is preliminary data.</text>
</comment>
<dbReference type="RefSeq" id="WP_105594479.1">
    <property type="nucleotide sequence ID" value="NZ_PDET01000016.1"/>
</dbReference>
<dbReference type="CDD" id="cd00609">
    <property type="entry name" value="AAT_like"/>
    <property type="match status" value="1"/>
</dbReference>
<sequence>MPGIDKNSGPSAVQTAEQIGLQRYADRSLTEQIRTGMAQAIAEGRLPAGSRVPSCRDLAVALGVARGTVRAAYDMLVDSQLLVARGAAGTWVSAVLPAAHAIPQKGPVLAPLADVVHAFDVVPMTFQMGAPASDAFPAKVWSRILARHVREIAGGATGYADPRGSLALRQELVSYLSLARGIRCQASQVIITNGYTGALGIICLALGLHGSRAWSEDPGYLLARRALNLAGIEAIPVPVDEQGISVADGIRLADDARVALITPGQQSPLGVTLSLARRGELLAWARRQDSWIIEDDYLGELQLQGRAAPALAALDAERVLHIGTFSKTLSPALRMGYLVVPDALAGHFAETVALLAPASSSVLHNAVAEFLHEGHYMRHLRRMKRLYAARLSELLQALEPHFTQLSRAALAVIIPLPQGTRDVQIAKAALAYGLAPSPLSVWYQDKTAYCGLVLGVTNLPEGGFAESAARLKALVEEFG</sequence>
<dbReference type="SUPFAM" id="SSF46785">
    <property type="entry name" value="Winged helix' DNA-binding domain"/>
    <property type="match status" value="1"/>
</dbReference>
<accession>A0A2S9I7L5</accession>
<organism evidence="7 8">
    <name type="scientific">Pantoea coffeiphila</name>
    <dbReference type="NCBI Taxonomy" id="1465635"/>
    <lineage>
        <taxon>Bacteria</taxon>
        <taxon>Pseudomonadati</taxon>
        <taxon>Pseudomonadota</taxon>
        <taxon>Gammaproteobacteria</taxon>
        <taxon>Enterobacterales</taxon>
        <taxon>Erwiniaceae</taxon>
        <taxon>Pantoea</taxon>
    </lineage>
</organism>
<dbReference type="OrthoDB" id="9808770at2"/>
<evidence type="ECO:0000256" key="4">
    <source>
        <dbReference type="ARBA" id="ARBA00023125"/>
    </source>
</evidence>
<dbReference type="EMBL" id="PDET01000016">
    <property type="protein sequence ID" value="PRD13766.1"/>
    <property type="molecule type" value="Genomic_DNA"/>
</dbReference>
<keyword evidence="4" id="KW-0238">DNA-binding</keyword>
<feature type="domain" description="HTH gntR-type" evidence="6">
    <location>
        <begin position="27"/>
        <end position="95"/>
    </location>
</feature>
<dbReference type="InterPro" id="IPR036390">
    <property type="entry name" value="WH_DNA-bd_sf"/>
</dbReference>
<keyword evidence="2" id="KW-0663">Pyridoxal phosphate</keyword>
<dbReference type="Gene3D" id="3.40.640.10">
    <property type="entry name" value="Type I PLP-dependent aspartate aminotransferase-like (Major domain)"/>
    <property type="match status" value="1"/>
</dbReference>
<dbReference type="InterPro" id="IPR004839">
    <property type="entry name" value="Aminotransferase_I/II_large"/>
</dbReference>
<evidence type="ECO:0000256" key="3">
    <source>
        <dbReference type="ARBA" id="ARBA00023015"/>
    </source>
</evidence>
<dbReference type="InterPro" id="IPR051446">
    <property type="entry name" value="HTH_trans_reg/aminotransferase"/>
</dbReference>
<dbReference type="SMART" id="SM00345">
    <property type="entry name" value="HTH_GNTR"/>
    <property type="match status" value="1"/>
</dbReference>
<evidence type="ECO:0000259" key="6">
    <source>
        <dbReference type="PROSITE" id="PS50949"/>
    </source>
</evidence>
<dbReference type="GO" id="GO:0030170">
    <property type="term" value="F:pyridoxal phosphate binding"/>
    <property type="evidence" value="ECO:0007669"/>
    <property type="project" value="InterPro"/>
</dbReference>
<dbReference type="Gene3D" id="1.10.10.10">
    <property type="entry name" value="Winged helix-like DNA-binding domain superfamily/Winged helix DNA-binding domain"/>
    <property type="match status" value="1"/>
</dbReference>
<dbReference type="InterPro" id="IPR015424">
    <property type="entry name" value="PyrdxlP-dep_Trfase"/>
</dbReference>
<dbReference type="PROSITE" id="PS50949">
    <property type="entry name" value="HTH_GNTR"/>
    <property type="match status" value="1"/>
</dbReference>
<dbReference type="InterPro" id="IPR036388">
    <property type="entry name" value="WH-like_DNA-bd_sf"/>
</dbReference>
<dbReference type="PANTHER" id="PTHR46577:SF1">
    <property type="entry name" value="HTH-TYPE TRANSCRIPTIONAL REGULATORY PROTEIN GABR"/>
    <property type="match status" value="1"/>
</dbReference>
<evidence type="ECO:0000256" key="1">
    <source>
        <dbReference type="ARBA" id="ARBA00005384"/>
    </source>
</evidence>
<dbReference type="InterPro" id="IPR015421">
    <property type="entry name" value="PyrdxlP-dep_Trfase_major"/>
</dbReference>
<dbReference type="SUPFAM" id="SSF53383">
    <property type="entry name" value="PLP-dependent transferases"/>
    <property type="match status" value="1"/>
</dbReference>
<evidence type="ECO:0000313" key="7">
    <source>
        <dbReference type="EMBL" id="PRD13766.1"/>
    </source>
</evidence>
<dbReference type="GO" id="GO:0003700">
    <property type="term" value="F:DNA-binding transcription factor activity"/>
    <property type="evidence" value="ECO:0007669"/>
    <property type="project" value="InterPro"/>
</dbReference>
<reference evidence="7 8" key="1">
    <citation type="submission" date="2017-10" db="EMBL/GenBank/DDBJ databases">
        <title>Draft genome of two endophytic bacteria isolated from 'guarana' Paullinia cupana (Mart.) Ducke.</title>
        <authorList>
            <person name="Siqueira K.A."/>
            <person name="Liotti R.G."/>
            <person name="Mendes T.A."/>
            <person name="Soares M.A."/>
        </authorList>
    </citation>
    <scope>NUCLEOTIDE SEQUENCE [LARGE SCALE GENOMIC DNA]</scope>
    <source>
        <strain evidence="7 8">342</strain>
    </source>
</reference>
<evidence type="ECO:0000313" key="8">
    <source>
        <dbReference type="Proteomes" id="UP000239181"/>
    </source>
</evidence>
<dbReference type="GO" id="GO:0003677">
    <property type="term" value="F:DNA binding"/>
    <property type="evidence" value="ECO:0007669"/>
    <property type="project" value="UniProtKB-KW"/>
</dbReference>
<dbReference type="PANTHER" id="PTHR46577">
    <property type="entry name" value="HTH-TYPE TRANSCRIPTIONAL REGULATORY PROTEIN GABR"/>
    <property type="match status" value="1"/>
</dbReference>